<dbReference type="Gene3D" id="2.30.30.1190">
    <property type="match status" value="1"/>
</dbReference>
<keyword evidence="7" id="KW-0805">Transcription regulation</keyword>
<dbReference type="GO" id="GO:0005634">
    <property type="term" value="C:nucleus"/>
    <property type="evidence" value="ECO:0007669"/>
    <property type="project" value="UniProtKB-SubCell"/>
</dbReference>
<dbReference type="Proteomes" id="UP000007875">
    <property type="component" value="Unassembled WGS sequence"/>
</dbReference>
<evidence type="ECO:0000256" key="1">
    <source>
        <dbReference type="ARBA" id="ARBA00004123"/>
    </source>
</evidence>
<reference evidence="15" key="3">
    <citation type="submission" date="2025-09" db="UniProtKB">
        <authorList>
            <consortium name="Ensembl"/>
        </authorList>
    </citation>
    <scope>IDENTIFICATION</scope>
</reference>
<feature type="domain" description="G-patch" evidence="14">
    <location>
        <begin position="338"/>
        <end position="384"/>
    </location>
</feature>
<evidence type="ECO:0000256" key="4">
    <source>
        <dbReference type="ARBA" id="ARBA00022723"/>
    </source>
</evidence>
<evidence type="ECO:0000256" key="10">
    <source>
        <dbReference type="ARBA" id="ARBA00023242"/>
    </source>
</evidence>
<keyword evidence="5 11" id="KW-0863">Zinc-finger</keyword>
<sequence length="525" mass="58808">MDDMRANLETHRNQLSQIEAAISAGQSDPELLILRDDITSLISLTEESLLDYEKSQLMALLSNTDDQEQSSSSTATATPSSGQIDKELACFYAETGIAENTETKITDDNTIPEIPEKNDEKNQNLTLKSSPLNDEFLTTIEHCDDVSGVKCRAPYTTEWSGAHHHNAMIMSVVTDDNELEENTPDDVTADDIIVKVLFLNPTMHAMMPCPYFLEDKCSYTVETCKYSHGHYVSLYSLHAFHEPDFTDFDRGSSCLAKLPDGLWSAASLDSTHEDLKYTVKFQHRNLSLTLGAESILPTHHDDSDSDSSTDDDDVVVLVGDVTAKGIDTTKFGAWEEHTRGIGSKIMLKLGYKLGEGLGTGGVGIVEPVQVEVLPVGKSLDHCMKIKEKRRAALEKRTVSNSAPKQKKGMFNFLNKALGDKKRQKIPVKFRLQDAVKIKDLNNRSVSKKMNQEIVKNDSKIKQIHQRIRKLKESVTRNKERNPRVAKQLQVKLNEALNELKSLKTENTAIEQQKKRAATHRKMTEF</sequence>
<evidence type="ECO:0000256" key="5">
    <source>
        <dbReference type="ARBA" id="ARBA00022771"/>
    </source>
</evidence>
<dbReference type="InterPro" id="IPR000467">
    <property type="entry name" value="G_patch_dom"/>
</dbReference>
<dbReference type="GeneTree" id="ENSGT00940000169022"/>
<dbReference type="InParanoid" id="H2YVP6"/>
<protein>
    <recommendedName>
        <fullName evidence="2">Zinc finger CCCH-type with G patch domain-containing protein</fullName>
    </recommendedName>
</protein>
<feature type="coiled-coil region" evidence="12">
    <location>
        <begin position="460"/>
        <end position="519"/>
    </location>
</feature>
<dbReference type="PANTHER" id="PTHR46297:SF1">
    <property type="entry name" value="ZINC FINGER CCCH-TYPE WITH G PATCH DOMAIN-CONTAINING PROTEIN"/>
    <property type="match status" value="1"/>
</dbReference>
<dbReference type="GO" id="GO:0000978">
    <property type="term" value="F:RNA polymerase II cis-regulatory region sequence-specific DNA binding"/>
    <property type="evidence" value="ECO:0007669"/>
    <property type="project" value="TreeGrafter"/>
</dbReference>
<dbReference type="OMA" id="QYTRGIG"/>
<keyword evidence="9" id="KW-0804">Transcription</keyword>
<reference evidence="16" key="1">
    <citation type="submission" date="2003-08" db="EMBL/GenBank/DDBJ databases">
        <authorList>
            <person name="Birren B."/>
            <person name="Nusbaum C."/>
            <person name="Abebe A."/>
            <person name="Abouelleil A."/>
            <person name="Adekoya E."/>
            <person name="Ait-zahra M."/>
            <person name="Allen N."/>
            <person name="Allen T."/>
            <person name="An P."/>
            <person name="Anderson M."/>
            <person name="Anderson S."/>
            <person name="Arachchi H."/>
            <person name="Armbruster J."/>
            <person name="Bachantsang P."/>
            <person name="Baldwin J."/>
            <person name="Barry A."/>
            <person name="Bayul T."/>
            <person name="Blitshsteyn B."/>
            <person name="Bloom T."/>
            <person name="Blye J."/>
            <person name="Boguslavskiy L."/>
            <person name="Borowsky M."/>
            <person name="Boukhgalter B."/>
            <person name="Brunache A."/>
            <person name="Butler J."/>
            <person name="Calixte N."/>
            <person name="Calvo S."/>
            <person name="Camarata J."/>
            <person name="Campo K."/>
            <person name="Chang J."/>
            <person name="Cheshatsang Y."/>
            <person name="Citroen M."/>
            <person name="Collymore A."/>
            <person name="Considine T."/>
            <person name="Cook A."/>
            <person name="Cooke P."/>
            <person name="Corum B."/>
            <person name="Cuomo C."/>
            <person name="David R."/>
            <person name="Dawoe T."/>
            <person name="Degray S."/>
            <person name="Dodge S."/>
            <person name="Dooley K."/>
            <person name="Dorje P."/>
            <person name="Dorjee K."/>
            <person name="Dorris L."/>
            <person name="Duffey N."/>
            <person name="Dupes A."/>
            <person name="Elkins T."/>
            <person name="Engels R."/>
            <person name="Erickson J."/>
            <person name="Farina A."/>
            <person name="Faro S."/>
            <person name="Ferreira P."/>
            <person name="Fischer H."/>
            <person name="Fitzgerald M."/>
            <person name="Foley K."/>
            <person name="Gage D."/>
            <person name="Galagan J."/>
            <person name="Gearin G."/>
            <person name="Gnerre S."/>
            <person name="Gnirke A."/>
            <person name="Goyette A."/>
            <person name="Graham J."/>
            <person name="Grandbois E."/>
            <person name="Gyaltsen K."/>
            <person name="Hafez N."/>
            <person name="Hagopian D."/>
            <person name="Hagos B."/>
            <person name="Hall J."/>
            <person name="Hatcher B."/>
            <person name="Heller A."/>
            <person name="Higgins H."/>
            <person name="Honan T."/>
            <person name="Horn A."/>
            <person name="Houde N."/>
            <person name="Hughes L."/>
            <person name="Hulme W."/>
            <person name="Husby E."/>
            <person name="Iliev I."/>
            <person name="Jaffe D."/>
            <person name="Jones C."/>
            <person name="Kamal M."/>
            <person name="Kamat A."/>
            <person name="Kamvysselis M."/>
            <person name="Karlsson E."/>
            <person name="Kells C."/>
            <person name="Kieu A."/>
            <person name="Kisner P."/>
            <person name="Kodira C."/>
            <person name="Kulbokas E."/>
            <person name="Labutti K."/>
            <person name="Lama D."/>
            <person name="Landers T."/>
            <person name="Leger J."/>
            <person name="Levine S."/>
            <person name="Lewis D."/>
            <person name="Lewis T."/>
            <person name="Lindblad-toh K."/>
            <person name="Liu X."/>
            <person name="Lokyitsang T."/>
            <person name="Lokyitsang Y."/>
            <person name="Lucien O."/>
            <person name="Lui A."/>
            <person name="Ma L.J."/>
            <person name="Mabbitt R."/>
            <person name="Macdonald J."/>
            <person name="Maclean C."/>
            <person name="Major J."/>
            <person name="Manning J."/>
            <person name="Marabella R."/>
            <person name="Maru K."/>
            <person name="Matthews C."/>
            <person name="Mauceli E."/>
            <person name="Mccarthy M."/>
            <person name="Mcdonough S."/>
            <person name="Mcghee T."/>
            <person name="Meldrim J."/>
            <person name="Meneus L."/>
            <person name="Mesirov J."/>
            <person name="Mihalev A."/>
            <person name="Mihova T."/>
            <person name="Mikkelsen T."/>
            <person name="Mlenga V."/>
            <person name="Moru K."/>
            <person name="Mozes J."/>
            <person name="Mulrain L."/>
            <person name="Munson G."/>
            <person name="Naylor J."/>
            <person name="Newes C."/>
            <person name="Nguyen C."/>
            <person name="Nguyen N."/>
            <person name="Nguyen T."/>
            <person name="Nicol R."/>
            <person name="Nielsen C."/>
            <person name="Nizzari M."/>
            <person name="Norbu C."/>
            <person name="Norbu N."/>
            <person name="O'donnell P."/>
            <person name="Okoawo O."/>
            <person name="O'leary S."/>
            <person name="Omotosho B."/>
            <person name="O'neill K."/>
            <person name="Osman S."/>
            <person name="Parker S."/>
            <person name="Perrin D."/>
            <person name="Phunkhang P."/>
            <person name="Piqani B."/>
            <person name="Purcell S."/>
            <person name="Rachupka T."/>
            <person name="Ramasamy U."/>
            <person name="Rameau R."/>
            <person name="Ray V."/>
            <person name="Raymond C."/>
            <person name="Retta R."/>
            <person name="Richardson S."/>
            <person name="Rise C."/>
            <person name="Rodriguez J."/>
            <person name="Rogers J."/>
            <person name="Rogov P."/>
            <person name="Rutman M."/>
            <person name="Schupbach R."/>
            <person name="Seaman C."/>
            <person name="Settipalli S."/>
            <person name="Sharpe T."/>
            <person name="Sheridan J."/>
            <person name="Sherpa N."/>
            <person name="Shi J."/>
            <person name="Smirnov S."/>
            <person name="Smith C."/>
            <person name="Sougnez C."/>
            <person name="Spencer B."/>
            <person name="Stalker J."/>
            <person name="Stange-thomann N."/>
            <person name="Stavropoulos S."/>
            <person name="Stetson K."/>
            <person name="Stone C."/>
            <person name="Stone S."/>
            <person name="Stubbs M."/>
            <person name="Talamas J."/>
            <person name="Tchuinga P."/>
            <person name="Tenzing P."/>
            <person name="Tesfaye S."/>
            <person name="Theodore J."/>
            <person name="Thoulutsang Y."/>
            <person name="Topham K."/>
            <person name="Towey S."/>
            <person name="Tsamla T."/>
            <person name="Tsomo N."/>
            <person name="Vallee D."/>
            <person name="Vassiliev H."/>
            <person name="Venkataraman V."/>
            <person name="Vinson J."/>
            <person name="Vo A."/>
            <person name="Wade C."/>
            <person name="Wang S."/>
            <person name="Wangchuk T."/>
            <person name="Wangdi T."/>
            <person name="Whittaker C."/>
            <person name="Wilkinson J."/>
            <person name="Wu Y."/>
            <person name="Wyman D."/>
            <person name="Yadav S."/>
            <person name="Yang S."/>
            <person name="Yang X."/>
            <person name="Yeager S."/>
            <person name="Yee E."/>
            <person name="Young G."/>
            <person name="Zainoun J."/>
            <person name="Zembeck L."/>
            <person name="Zimmer A."/>
            <person name="Zody M."/>
            <person name="Lander E."/>
        </authorList>
    </citation>
    <scope>NUCLEOTIDE SEQUENCE [LARGE SCALE GENOMIC DNA]</scope>
</reference>
<evidence type="ECO:0000313" key="15">
    <source>
        <dbReference type="Ensembl" id="ENSCSAVP00000009407.1"/>
    </source>
</evidence>
<dbReference type="CDD" id="cd20384">
    <property type="entry name" value="Tudor_ZGPAT"/>
    <property type="match status" value="1"/>
</dbReference>
<name>H2YVP6_CIOSA</name>
<dbReference type="eggNOG" id="KOG2185">
    <property type="taxonomic scope" value="Eukaryota"/>
</dbReference>
<dbReference type="HOGENOM" id="CLU_040504_1_0_1"/>
<keyword evidence="12" id="KW-0175">Coiled coil</keyword>
<accession>H2YVP6</accession>
<evidence type="ECO:0000259" key="14">
    <source>
        <dbReference type="PROSITE" id="PS50174"/>
    </source>
</evidence>
<keyword evidence="8" id="KW-0238">DNA-binding</keyword>
<dbReference type="PROSITE" id="PS50103">
    <property type="entry name" value="ZF_C3H1"/>
    <property type="match status" value="1"/>
</dbReference>
<dbReference type="PROSITE" id="PS50174">
    <property type="entry name" value="G_PATCH"/>
    <property type="match status" value="1"/>
</dbReference>
<dbReference type="Ensembl" id="ENSCSAVT00000009524.1">
    <property type="protein sequence ID" value="ENSCSAVP00000009407.1"/>
    <property type="gene ID" value="ENSCSAVG00000005544.1"/>
</dbReference>
<evidence type="ECO:0000256" key="8">
    <source>
        <dbReference type="ARBA" id="ARBA00023125"/>
    </source>
</evidence>
<dbReference type="GO" id="GO:0001227">
    <property type="term" value="F:DNA-binding transcription repressor activity, RNA polymerase II-specific"/>
    <property type="evidence" value="ECO:0007669"/>
    <property type="project" value="TreeGrafter"/>
</dbReference>
<keyword evidence="16" id="KW-1185">Reference proteome</keyword>
<feature type="domain" description="C3H1-type" evidence="13">
    <location>
        <begin position="208"/>
        <end position="231"/>
    </location>
</feature>
<keyword evidence="4 11" id="KW-0479">Metal-binding</keyword>
<dbReference type="PANTHER" id="PTHR46297">
    <property type="entry name" value="ZINC FINGER CCCH-TYPE WITH G PATCH DOMAIN-CONTAINING PROTEIN"/>
    <property type="match status" value="1"/>
</dbReference>
<evidence type="ECO:0000256" key="11">
    <source>
        <dbReference type="PROSITE-ProRule" id="PRU00723"/>
    </source>
</evidence>
<dbReference type="InterPro" id="IPR000571">
    <property type="entry name" value="Znf_CCCH"/>
</dbReference>
<dbReference type="FunCoup" id="H2YVP6">
    <property type="interactions" value="33"/>
</dbReference>
<evidence type="ECO:0000256" key="3">
    <source>
        <dbReference type="ARBA" id="ARBA00022491"/>
    </source>
</evidence>
<comment type="subcellular location">
    <subcellularLocation>
        <location evidence="1">Nucleus</location>
    </subcellularLocation>
</comment>
<evidence type="ECO:0000313" key="16">
    <source>
        <dbReference type="Proteomes" id="UP000007875"/>
    </source>
</evidence>
<dbReference type="Gene3D" id="2.30.30.140">
    <property type="match status" value="1"/>
</dbReference>
<evidence type="ECO:0000256" key="9">
    <source>
        <dbReference type="ARBA" id="ARBA00023163"/>
    </source>
</evidence>
<proteinExistence type="predicted"/>
<evidence type="ECO:0000256" key="12">
    <source>
        <dbReference type="SAM" id="Coils"/>
    </source>
</evidence>
<keyword evidence="3" id="KW-0678">Repressor</keyword>
<evidence type="ECO:0000256" key="2">
    <source>
        <dbReference type="ARBA" id="ARBA00022414"/>
    </source>
</evidence>
<dbReference type="STRING" id="51511.ENSCSAVP00000009407"/>
<organism evidence="15 16">
    <name type="scientific">Ciona savignyi</name>
    <name type="common">Pacific transparent sea squirt</name>
    <dbReference type="NCBI Taxonomy" id="51511"/>
    <lineage>
        <taxon>Eukaryota</taxon>
        <taxon>Metazoa</taxon>
        <taxon>Chordata</taxon>
        <taxon>Tunicata</taxon>
        <taxon>Ascidiacea</taxon>
        <taxon>Phlebobranchia</taxon>
        <taxon>Cionidae</taxon>
        <taxon>Ciona</taxon>
    </lineage>
</organism>
<dbReference type="Pfam" id="PF01585">
    <property type="entry name" value="G-patch"/>
    <property type="match status" value="1"/>
</dbReference>
<evidence type="ECO:0000256" key="6">
    <source>
        <dbReference type="ARBA" id="ARBA00022833"/>
    </source>
</evidence>
<evidence type="ECO:0000256" key="7">
    <source>
        <dbReference type="ARBA" id="ARBA00023015"/>
    </source>
</evidence>
<keyword evidence="6 11" id="KW-0862">Zinc</keyword>
<dbReference type="GO" id="GO:0008270">
    <property type="term" value="F:zinc ion binding"/>
    <property type="evidence" value="ECO:0007669"/>
    <property type="project" value="UniProtKB-KW"/>
</dbReference>
<keyword evidence="10" id="KW-0539">Nucleus</keyword>
<dbReference type="AlphaFoldDB" id="H2YVP6"/>
<feature type="zinc finger region" description="C3H1-type" evidence="11">
    <location>
        <begin position="208"/>
        <end position="231"/>
    </location>
</feature>
<dbReference type="SMART" id="SM00443">
    <property type="entry name" value="G_patch"/>
    <property type="match status" value="1"/>
</dbReference>
<evidence type="ECO:0000259" key="13">
    <source>
        <dbReference type="PROSITE" id="PS50103"/>
    </source>
</evidence>
<reference evidence="15" key="2">
    <citation type="submission" date="2025-08" db="UniProtKB">
        <authorList>
            <consortium name="Ensembl"/>
        </authorList>
    </citation>
    <scope>IDENTIFICATION</scope>
</reference>